<sequence>MAVEDNLFGIHGKALALRSQRLSLLASNIANASTPGYKARDIDFEAALKEATTRAGSSATDVLQAADDAMGYRVPLQPSLDGNTVELSTEQTLFAENAVKYRTTLSFLEGRINTINRALKGE</sequence>
<evidence type="ECO:0000256" key="4">
    <source>
        <dbReference type="ARBA" id="ARBA00023143"/>
    </source>
</evidence>
<comment type="caution">
    <text evidence="9">The sequence shown here is derived from an EMBL/GenBank/DDBJ whole genome shotgun (WGS) entry which is preliminary data.</text>
</comment>
<gene>
    <name evidence="9" type="primary">flgB</name>
    <name evidence="9" type="ORF">V473_02230</name>
</gene>
<evidence type="ECO:0000256" key="3">
    <source>
        <dbReference type="ARBA" id="ARBA00014376"/>
    </source>
</evidence>
<dbReference type="InterPro" id="IPR019776">
    <property type="entry name" value="Flagellar_basal_body_rod_CS"/>
</dbReference>
<feature type="domain" description="Flagellar basal body rod protein N-terminal" evidence="8">
    <location>
        <begin position="11"/>
        <end position="38"/>
    </location>
</feature>
<dbReference type="PATRIC" id="fig|1420583.3.peg.444"/>
<comment type="subcellular location">
    <subcellularLocation>
        <location evidence="1 7">Bacterial flagellum basal body</location>
    </subcellularLocation>
</comment>
<dbReference type="PANTHER" id="PTHR30435:SF12">
    <property type="entry name" value="FLAGELLAR BASAL BODY ROD PROTEIN FLGB"/>
    <property type="match status" value="1"/>
</dbReference>
<dbReference type="EMBL" id="JACT01000001">
    <property type="protein sequence ID" value="KMS57089.1"/>
    <property type="molecule type" value="Genomic_DNA"/>
</dbReference>
<reference evidence="9 10" key="1">
    <citation type="journal article" date="2015" name="G3 (Bethesda)">
        <title>Insights into Ongoing Evolution of the Hexachlorocyclohexane Catabolic Pathway from Comparative Genomics of Ten Sphingomonadaceae Strains.</title>
        <authorList>
            <person name="Pearce S.L."/>
            <person name="Oakeshott J.G."/>
            <person name="Pandey G."/>
        </authorList>
    </citation>
    <scope>NUCLEOTIDE SEQUENCE [LARGE SCALE GENOMIC DNA]</scope>
    <source>
        <strain evidence="9 10">LL01</strain>
    </source>
</reference>
<dbReference type="RefSeq" id="WP_066599997.1">
    <property type="nucleotide sequence ID" value="NZ_KQ130434.1"/>
</dbReference>
<keyword evidence="9" id="KW-0969">Cilium</keyword>
<dbReference type="NCBIfam" id="TIGR01396">
    <property type="entry name" value="FlgB"/>
    <property type="match status" value="1"/>
</dbReference>
<comment type="function">
    <text evidence="5 7">Structural component of flagellum, the bacterial motility apparatus. Part of the rod structure of flagellar basal body.</text>
</comment>
<keyword evidence="9" id="KW-0966">Cell projection</keyword>
<dbReference type="PROSITE" id="PS00588">
    <property type="entry name" value="FLAGELLA_BB_ROD"/>
    <property type="match status" value="1"/>
</dbReference>
<protein>
    <recommendedName>
        <fullName evidence="3 7">Flagellar basal body rod protein FlgB</fullName>
    </recommendedName>
</protein>
<comment type="subunit">
    <text evidence="6">The basal body constitutes a major portion of the flagellar organelle and consists of a number of rings mounted on a central rod. In Gram-negative bacteria, at least four rings, L, P, S and M are present, whereas Gram-positive bacteria lack the L and P rings. The rod consists of about 26 subunits of FlgG in the distal portion, and FlgB, FlgC and FlgF build up the proximal portion of the rod with about 6 subunits each. Rod assembly occurs by export via the flagellum-specific pathway of its constituent proteins and by their incorporation into the rod structure in the probable order of FlgB, FlgC, FlgF and FlgG. Another protein, FliE, also assembles onto the stable rod structure.</text>
</comment>
<keyword evidence="9" id="KW-0282">Flagellum</keyword>
<proteinExistence type="inferred from homology"/>
<name>A0A0J7XZW4_9SPHN</name>
<accession>A0A0J7XZW4</accession>
<comment type="similarity">
    <text evidence="2 7">Belongs to the flagella basal body rod proteins family.</text>
</comment>
<evidence type="ECO:0000256" key="5">
    <source>
        <dbReference type="ARBA" id="ARBA00024934"/>
    </source>
</evidence>
<dbReference type="AlphaFoldDB" id="A0A0J7XZW4"/>
<dbReference type="STRING" id="1420583.V473_02230"/>
<evidence type="ECO:0000313" key="10">
    <source>
        <dbReference type="Proteomes" id="UP000052232"/>
    </source>
</evidence>
<evidence type="ECO:0000256" key="6">
    <source>
        <dbReference type="ARBA" id="ARBA00026072"/>
    </source>
</evidence>
<dbReference type="Proteomes" id="UP000052232">
    <property type="component" value="Unassembled WGS sequence"/>
</dbReference>
<dbReference type="GO" id="GO:0071978">
    <property type="term" value="P:bacterial-type flagellum-dependent swarming motility"/>
    <property type="evidence" value="ECO:0007669"/>
    <property type="project" value="TreeGrafter"/>
</dbReference>
<dbReference type="InterPro" id="IPR001444">
    <property type="entry name" value="Flag_bb_rod_N"/>
</dbReference>
<dbReference type="GO" id="GO:0030694">
    <property type="term" value="C:bacterial-type flagellum basal body, rod"/>
    <property type="evidence" value="ECO:0007669"/>
    <property type="project" value="InterPro"/>
</dbReference>
<organism evidence="9 10">
    <name type="scientific">Sphingobium cupriresistens LL01</name>
    <dbReference type="NCBI Taxonomy" id="1420583"/>
    <lineage>
        <taxon>Bacteria</taxon>
        <taxon>Pseudomonadati</taxon>
        <taxon>Pseudomonadota</taxon>
        <taxon>Alphaproteobacteria</taxon>
        <taxon>Sphingomonadales</taxon>
        <taxon>Sphingomonadaceae</taxon>
        <taxon>Sphingobium</taxon>
    </lineage>
</organism>
<evidence type="ECO:0000256" key="1">
    <source>
        <dbReference type="ARBA" id="ARBA00004117"/>
    </source>
</evidence>
<evidence type="ECO:0000313" key="9">
    <source>
        <dbReference type="EMBL" id="KMS57089.1"/>
    </source>
</evidence>
<keyword evidence="10" id="KW-1185">Reference proteome</keyword>
<dbReference type="PANTHER" id="PTHR30435">
    <property type="entry name" value="FLAGELLAR PROTEIN"/>
    <property type="match status" value="1"/>
</dbReference>
<evidence type="ECO:0000259" key="8">
    <source>
        <dbReference type="Pfam" id="PF00460"/>
    </source>
</evidence>
<keyword evidence="4 7" id="KW-0975">Bacterial flagellum</keyword>
<dbReference type="PIRSF" id="PIRSF002889">
    <property type="entry name" value="Rod_FlgB"/>
    <property type="match status" value="1"/>
</dbReference>
<dbReference type="Pfam" id="PF00460">
    <property type="entry name" value="Flg_bb_rod"/>
    <property type="match status" value="1"/>
</dbReference>
<evidence type="ECO:0000256" key="2">
    <source>
        <dbReference type="ARBA" id="ARBA00009677"/>
    </source>
</evidence>
<evidence type="ECO:0000256" key="7">
    <source>
        <dbReference type="PIRNR" id="PIRNR002889"/>
    </source>
</evidence>
<dbReference type="InterPro" id="IPR006300">
    <property type="entry name" value="FlgB"/>
</dbReference>